<dbReference type="OrthoDB" id="7744935at2"/>
<dbReference type="AlphaFoldDB" id="A0A4R5EVT8"/>
<evidence type="ECO:0000313" key="2">
    <source>
        <dbReference type="Proteomes" id="UP000294662"/>
    </source>
</evidence>
<proteinExistence type="predicted"/>
<sequence>MSAVWTDVWSIEGAGFVARANYRAFQEPLLRVERLGIAPDNCRQPDTYMSHIELKPSALRARVAQIRKPIIRLSERVQRVRPCDLEALLIQLET</sequence>
<dbReference type="RefSeq" id="WP_132828232.1">
    <property type="nucleotide sequence ID" value="NZ_SMFP01000004.1"/>
</dbReference>
<dbReference type="EMBL" id="SMFP01000004">
    <property type="protein sequence ID" value="TDE38940.1"/>
    <property type="molecule type" value="Genomic_DNA"/>
</dbReference>
<name>A0A4R5EVT8_9RHOB</name>
<dbReference type="Proteomes" id="UP000294662">
    <property type="component" value="Unassembled WGS sequence"/>
</dbReference>
<keyword evidence="2" id="KW-1185">Reference proteome</keyword>
<reference evidence="1 2" key="1">
    <citation type="submission" date="2019-03" db="EMBL/GenBank/DDBJ databases">
        <authorList>
            <person name="Zhang S."/>
        </authorList>
    </citation>
    <scope>NUCLEOTIDE SEQUENCE [LARGE SCALE GENOMIC DNA]</scope>
    <source>
        <strain evidence="1 2">S4J41</strain>
    </source>
</reference>
<protein>
    <submittedName>
        <fullName evidence="1">Uncharacterized protein</fullName>
    </submittedName>
</protein>
<gene>
    <name evidence="1" type="ORF">E1B25_07950</name>
</gene>
<comment type="caution">
    <text evidence="1">The sequence shown here is derived from an EMBL/GenBank/DDBJ whole genome shotgun (WGS) entry which is preliminary data.</text>
</comment>
<organism evidence="1 2">
    <name type="scientific">Antarcticimicrobium sediminis</name>
    <dbReference type="NCBI Taxonomy" id="2546227"/>
    <lineage>
        <taxon>Bacteria</taxon>
        <taxon>Pseudomonadati</taxon>
        <taxon>Pseudomonadota</taxon>
        <taxon>Alphaproteobacteria</taxon>
        <taxon>Rhodobacterales</taxon>
        <taxon>Paracoccaceae</taxon>
        <taxon>Antarcticimicrobium</taxon>
    </lineage>
</organism>
<evidence type="ECO:0000313" key="1">
    <source>
        <dbReference type="EMBL" id="TDE38940.1"/>
    </source>
</evidence>
<accession>A0A4R5EVT8</accession>